<dbReference type="Proteomes" id="UP000887565">
    <property type="component" value="Unplaced"/>
</dbReference>
<organism evidence="1 2">
    <name type="scientific">Romanomermis culicivorax</name>
    <name type="common">Nematode worm</name>
    <dbReference type="NCBI Taxonomy" id="13658"/>
    <lineage>
        <taxon>Eukaryota</taxon>
        <taxon>Metazoa</taxon>
        <taxon>Ecdysozoa</taxon>
        <taxon>Nematoda</taxon>
        <taxon>Enoplea</taxon>
        <taxon>Dorylaimia</taxon>
        <taxon>Mermithida</taxon>
        <taxon>Mermithoidea</taxon>
        <taxon>Mermithidae</taxon>
        <taxon>Romanomermis</taxon>
    </lineage>
</organism>
<name>A0A915HIX7_ROMCU</name>
<reference evidence="2" key="1">
    <citation type="submission" date="2022-11" db="UniProtKB">
        <authorList>
            <consortium name="WormBaseParasite"/>
        </authorList>
    </citation>
    <scope>IDENTIFICATION</scope>
</reference>
<protein>
    <submittedName>
        <fullName evidence="2">Uncharacterized protein</fullName>
    </submittedName>
</protein>
<evidence type="ECO:0000313" key="1">
    <source>
        <dbReference type="Proteomes" id="UP000887565"/>
    </source>
</evidence>
<keyword evidence="1" id="KW-1185">Reference proteome</keyword>
<accession>A0A915HIX7</accession>
<proteinExistence type="predicted"/>
<dbReference type="WBParaSite" id="nRc.2.0.1.t01953-RA">
    <property type="protein sequence ID" value="nRc.2.0.1.t01953-RA"/>
    <property type="gene ID" value="nRc.2.0.1.g01953"/>
</dbReference>
<evidence type="ECO:0000313" key="2">
    <source>
        <dbReference type="WBParaSite" id="nRc.2.0.1.t01953-RA"/>
    </source>
</evidence>
<sequence>MSKLQEELARISFEMAKQAEREATVVRNVKGQQMMEKQRLTTKIVNLMEQMLEEINGNGDPSGNPT</sequence>
<dbReference type="AlphaFoldDB" id="A0A915HIX7"/>